<evidence type="ECO:0000313" key="1">
    <source>
        <dbReference type="EMBL" id="AEE17741.1"/>
    </source>
</evidence>
<dbReference type="KEGG" id="tbe:Trebr_2332"/>
<dbReference type="OrthoDB" id="362267at2"/>
<dbReference type="RefSeq" id="WP_013759442.1">
    <property type="nucleotide sequence ID" value="NC_015500.1"/>
</dbReference>
<dbReference type="EMBL" id="CP002696">
    <property type="protein sequence ID" value="AEE17741.1"/>
    <property type="molecule type" value="Genomic_DNA"/>
</dbReference>
<accession>F4LM75</accession>
<reference evidence="2" key="1">
    <citation type="submission" date="2011-04" db="EMBL/GenBank/DDBJ databases">
        <title>The complete genome of Treponema brennaborense DSM 12168.</title>
        <authorList>
            <person name="Lucas S."/>
            <person name="Han J."/>
            <person name="Lapidus A."/>
            <person name="Bruce D."/>
            <person name="Goodwin L."/>
            <person name="Pitluck S."/>
            <person name="Peters L."/>
            <person name="Kyrpides N."/>
            <person name="Mavromatis K."/>
            <person name="Ivanova N."/>
            <person name="Mikhailova N."/>
            <person name="Pagani I."/>
            <person name="Teshima H."/>
            <person name="Detter J.C."/>
            <person name="Tapia R."/>
            <person name="Han C."/>
            <person name="Land M."/>
            <person name="Hauser L."/>
            <person name="Markowitz V."/>
            <person name="Cheng J.-F."/>
            <person name="Hugenholtz P."/>
            <person name="Woyke T."/>
            <person name="Wu D."/>
            <person name="Gronow S."/>
            <person name="Wellnitz S."/>
            <person name="Brambilla E."/>
            <person name="Klenk H.-P."/>
            <person name="Eisen J.A."/>
        </authorList>
    </citation>
    <scope>NUCLEOTIDE SEQUENCE [LARGE SCALE GENOMIC DNA]</scope>
    <source>
        <strain evidence="2">DSM 12168 / CIP 105900 / DD5/3</strain>
    </source>
</reference>
<protein>
    <submittedName>
        <fullName evidence="1">Uncharacterized protein</fullName>
    </submittedName>
</protein>
<proteinExistence type="predicted"/>
<sequence>MGIFRVVAAFFGSLFGGGPASDSKTKSEIKRIEFELKAHEPIVYKGGMLLANLAEGFNLLYAHVKPIGDILSATIADEDMQRADTFAAKLFMTGFSPEMRQLYEQLSYENRKNAVREAGNESKAYEEQGRLFERLLKSLDQPEFRKIDAVINRLMQLFDICCFNYFSVVKLFDPDYVQGNPDYTPSFRNLPPSAVEVFSLDLYYLTADFQLTNTLAKAVVALAELNAPDPVDLDRDGIVFHLKKIAFVYRHLLSPDVLKNIVVISKKDTETVLQTASYNVNKLAGFIEHLKKQYELDKQRIKTELQNETITQELQNLFGSRKLESLNGYNAEQNTYLRTNGADPFLWIMPLEILKTFLTYFFDDKIKALLNDVVIEGFFNNPVYKSDFSSAVFSCTEASERIKGFEDSFLRGGSNDMAILYGYIRDSHKDPDFAKKLSQMISTINVEAKKLLQTEVNYLFALFRKLQDIFEDAKSANPSNISNIKILFSSTRNRETANLFENQYGDWQKFVAIMRNYVIIGEIGKS</sequence>
<keyword evidence="2" id="KW-1185">Reference proteome</keyword>
<dbReference type="eggNOG" id="ENOG50343HE">
    <property type="taxonomic scope" value="Bacteria"/>
</dbReference>
<name>F4LM75_TREBD</name>
<dbReference type="HOGENOM" id="CLU_035985_0_0_12"/>
<evidence type="ECO:0000313" key="2">
    <source>
        <dbReference type="Proteomes" id="UP000006546"/>
    </source>
</evidence>
<dbReference type="Proteomes" id="UP000006546">
    <property type="component" value="Chromosome"/>
</dbReference>
<organism evidence="1 2">
    <name type="scientific">Treponema brennaborense (strain DSM 12168 / CIP 105900 / DD5/3)</name>
    <dbReference type="NCBI Taxonomy" id="906968"/>
    <lineage>
        <taxon>Bacteria</taxon>
        <taxon>Pseudomonadati</taxon>
        <taxon>Spirochaetota</taxon>
        <taxon>Spirochaetia</taxon>
        <taxon>Spirochaetales</taxon>
        <taxon>Treponemataceae</taxon>
        <taxon>Treponema</taxon>
    </lineage>
</organism>
<gene>
    <name evidence="1" type="ordered locus">Trebr_2332</name>
</gene>
<dbReference type="AlphaFoldDB" id="F4LM75"/>
<dbReference type="InterPro" id="IPR035196">
    <property type="entry name" value="DUF5312"/>
</dbReference>
<dbReference type="STRING" id="906968.Trebr_2332"/>
<dbReference type="Pfam" id="PF17239">
    <property type="entry name" value="DUF5312"/>
    <property type="match status" value="1"/>
</dbReference>